<sequence>MTCISLSILNQEQEVRKAKIDDSDSLKELTITGKDFVCLAARDCQLQDGDVIQVCLDTPNTYLMVKLDATLDSSLIYVPEQKWTFPIIKNENAIEARAAYCFETKKPYISVRIATKEEIKSYRNWALNPHDLQHFTGAYPHASANVETRNDATFFACNAIDGTFANLYHGPYPYQSWGINQQLDAALKIEFGREVLLDKVILTLRADFPHDNYWQQVTLKFSDGTHEVFKTVKTEQRQSFTFAKRAAEWVILTELIQADEPSPFPALTQIELFGQNK</sequence>
<dbReference type="AlphaFoldDB" id="A0A125W2C6"/>
<reference evidence="1 2" key="1">
    <citation type="submission" date="2010-07" db="EMBL/GenBank/DDBJ databases">
        <authorList>
            <person name="Sid Ahmed O."/>
        </authorList>
    </citation>
    <scope>NUCLEOTIDE SEQUENCE [LARGE SCALE GENOMIC DNA]</scope>
    <source>
        <strain evidence="1 2">TX4248</strain>
    </source>
</reference>
<dbReference type="InterPro" id="IPR008979">
    <property type="entry name" value="Galactose-bd-like_sf"/>
</dbReference>
<dbReference type="EMBL" id="AEBR01000106">
    <property type="protein sequence ID" value="EFM81453.1"/>
    <property type="molecule type" value="Genomic_DNA"/>
</dbReference>
<evidence type="ECO:0008006" key="3">
    <source>
        <dbReference type="Google" id="ProtNLM"/>
    </source>
</evidence>
<dbReference type="Proteomes" id="UP000004846">
    <property type="component" value="Unassembled WGS sequence"/>
</dbReference>
<dbReference type="HOGENOM" id="CLU_070538_0_0_9"/>
<proteinExistence type="predicted"/>
<comment type="caution">
    <text evidence="1">The sequence shown here is derived from an EMBL/GenBank/DDBJ whole genome shotgun (WGS) entry which is preliminary data.</text>
</comment>
<organism evidence="1 2">
    <name type="scientific">Enterococcus faecalis TX4248</name>
    <dbReference type="NCBI Taxonomy" id="749495"/>
    <lineage>
        <taxon>Bacteria</taxon>
        <taxon>Bacillati</taxon>
        <taxon>Bacillota</taxon>
        <taxon>Bacilli</taxon>
        <taxon>Lactobacillales</taxon>
        <taxon>Enterococcaceae</taxon>
        <taxon>Enterococcus</taxon>
    </lineage>
</organism>
<protein>
    <recommendedName>
        <fullName evidence="3">Carbohydrate-binding protein</fullName>
    </recommendedName>
</protein>
<name>A0A125W2C6_ENTFL</name>
<evidence type="ECO:0000313" key="2">
    <source>
        <dbReference type="Proteomes" id="UP000004846"/>
    </source>
</evidence>
<evidence type="ECO:0000313" key="1">
    <source>
        <dbReference type="EMBL" id="EFM81453.1"/>
    </source>
</evidence>
<dbReference type="SUPFAM" id="SSF49785">
    <property type="entry name" value="Galactose-binding domain-like"/>
    <property type="match status" value="1"/>
</dbReference>
<gene>
    <name evidence="1" type="ORF">HMPREF9498_02985</name>
</gene>
<accession>A0A125W2C6</accession>
<dbReference type="RefSeq" id="WP_002372112.1">
    <property type="nucleotide sequence ID" value="NZ_GL454487.1"/>
</dbReference>